<keyword evidence="1" id="KW-0472">Membrane</keyword>
<reference evidence="2" key="1">
    <citation type="submission" date="2025-08" db="UniProtKB">
        <authorList>
            <consortium name="Ensembl"/>
        </authorList>
    </citation>
    <scope>IDENTIFICATION</scope>
</reference>
<dbReference type="Proteomes" id="UP000233200">
    <property type="component" value="Unplaced"/>
</dbReference>
<dbReference type="PANTHER" id="PTHR12138:SF162">
    <property type="entry name" value="CHROMOSOME UNDETERMINED SCAFFOLD_275, WHOLE GENOME SHOTGUN SEQUENCE"/>
    <property type="match status" value="1"/>
</dbReference>
<reference evidence="2" key="2">
    <citation type="submission" date="2025-09" db="UniProtKB">
        <authorList>
            <consortium name="Ensembl"/>
        </authorList>
    </citation>
    <scope>IDENTIFICATION</scope>
</reference>
<dbReference type="OMA" id="RNYVIMS"/>
<dbReference type="AlphaFoldDB" id="A0A2K6NND5"/>
<evidence type="ECO:0000313" key="3">
    <source>
        <dbReference type="Proteomes" id="UP000233200"/>
    </source>
</evidence>
<sequence length="113" mass="12919">MVWYHLISIIQWFSKFGPGSSTLLLFLFLRQGLSLSPRMECSGVIMSHCSLNLSGSGDPPTSTFWMPTLMPGNMCTYDQVHELYRNYVIMSDVLQYYCTYTCLLCMFAGLNFV</sequence>
<keyword evidence="1" id="KW-1133">Transmembrane helix</keyword>
<feature type="transmembrane region" description="Helical" evidence="1">
    <location>
        <begin position="93"/>
        <end position="112"/>
    </location>
</feature>
<evidence type="ECO:0000313" key="2">
    <source>
        <dbReference type="Ensembl" id="ENSRROP00000005789.1"/>
    </source>
</evidence>
<protein>
    <submittedName>
        <fullName evidence="2">Uncharacterized protein</fullName>
    </submittedName>
</protein>
<keyword evidence="3" id="KW-1185">Reference proteome</keyword>
<dbReference type="GeneTree" id="ENSGT00910000147799"/>
<dbReference type="Ensembl" id="ENSRROT00000026205.1">
    <property type="protein sequence ID" value="ENSRROP00000005789.1"/>
    <property type="gene ID" value="ENSRROG00000023608.1"/>
</dbReference>
<organism evidence="2 3">
    <name type="scientific">Rhinopithecus roxellana</name>
    <name type="common">Golden snub-nosed monkey</name>
    <name type="synonym">Pygathrix roxellana</name>
    <dbReference type="NCBI Taxonomy" id="61622"/>
    <lineage>
        <taxon>Eukaryota</taxon>
        <taxon>Metazoa</taxon>
        <taxon>Chordata</taxon>
        <taxon>Craniata</taxon>
        <taxon>Vertebrata</taxon>
        <taxon>Euteleostomi</taxon>
        <taxon>Mammalia</taxon>
        <taxon>Eutheria</taxon>
        <taxon>Euarchontoglires</taxon>
        <taxon>Primates</taxon>
        <taxon>Haplorrhini</taxon>
        <taxon>Catarrhini</taxon>
        <taxon>Cercopithecidae</taxon>
        <taxon>Colobinae</taxon>
        <taxon>Rhinopithecus</taxon>
    </lineage>
</organism>
<evidence type="ECO:0000256" key="1">
    <source>
        <dbReference type="SAM" id="Phobius"/>
    </source>
</evidence>
<feature type="transmembrane region" description="Helical" evidence="1">
    <location>
        <begin position="6"/>
        <end position="29"/>
    </location>
</feature>
<keyword evidence="1" id="KW-0812">Transmembrane</keyword>
<dbReference type="STRING" id="61622.ENSRROP00000005789"/>
<dbReference type="PANTHER" id="PTHR12138">
    <property type="entry name" value="PRIMATE-EXPANDED PROTEIN FAMILY"/>
    <property type="match status" value="1"/>
</dbReference>
<name>A0A2K6NND5_RHIRO</name>
<accession>A0A2K6NND5</accession>
<proteinExistence type="predicted"/>